<proteinExistence type="predicted"/>
<evidence type="ECO:0000313" key="3">
    <source>
        <dbReference type="EMBL" id="WNH52659.1"/>
    </source>
</evidence>
<keyword evidence="2" id="KW-1133">Transmembrane helix</keyword>
<feature type="region of interest" description="Disordered" evidence="1">
    <location>
        <begin position="124"/>
        <end position="264"/>
    </location>
</feature>
<dbReference type="RefSeq" id="WP_311191849.1">
    <property type="nucleotide sequence ID" value="NZ_CP115541.1"/>
</dbReference>
<feature type="transmembrane region" description="Helical" evidence="2">
    <location>
        <begin position="100"/>
        <end position="119"/>
    </location>
</feature>
<keyword evidence="2" id="KW-0812">Transmembrane</keyword>
<evidence type="ECO:0000313" key="4">
    <source>
        <dbReference type="Proteomes" id="UP001302072"/>
    </source>
</evidence>
<dbReference type="EMBL" id="CP115541">
    <property type="protein sequence ID" value="WNH52659.1"/>
    <property type="molecule type" value="Genomic_DNA"/>
</dbReference>
<keyword evidence="2" id="KW-0472">Membrane</keyword>
<reference evidence="3 4" key="1">
    <citation type="submission" date="2022-12" db="EMBL/GenBank/DDBJ databases">
        <title>Two new species, Stenotrophomonas aracearum and Stenotrophomonas oahuensis, isolated from Anthurium (Araceae family) in Hawaii.</title>
        <authorList>
            <person name="Chunag S.C."/>
            <person name="Dobhal S."/>
            <person name="Alvarez A."/>
            <person name="Arif M."/>
        </authorList>
    </citation>
    <scope>NUCLEOTIDE SEQUENCE [LARGE SCALE GENOMIC DNA]</scope>
    <source>
        <strain evidence="3 4">A5586</strain>
    </source>
</reference>
<protein>
    <recommendedName>
        <fullName evidence="5">Transmembrane repetitive protein</fullName>
    </recommendedName>
</protein>
<evidence type="ECO:0008006" key="5">
    <source>
        <dbReference type="Google" id="ProtNLM"/>
    </source>
</evidence>
<dbReference type="Proteomes" id="UP001302072">
    <property type="component" value="Chromosome"/>
</dbReference>
<accession>A0ABY9YP31</accession>
<feature type="compositionally biased region" description="Low complexity" evidence="1">
    <location>
        <begin position="401"/>
        <end position="474"/>
    </location>
</feature>
<keyword evidence="4" id="KW-1185">Reference proteome</keyword>
<feature type="region of interest" description="Disordered" evidence="1">
    <location>
        <begin position="620"/>
        <end position="648"/>
    </location>
</feature>
<feature type="compositionally biased region" description="Basic and acidic residues" evidence="1">
    <location>
        <begin position="636"/>
        <end position="648"/>
    </location>
</feature>
<gene>
    <name evidence="3" type="ORF">PDM29_20445</name>
</gene>
<evidence type="ECO:0000256" key="1">
    <source>
        <dbReference type="SAM" id="MobiDB-lite"/>
    </source>
</evidence>
<feature type="compositionally biased region" description="Polar residues" evidence="1">
    <location>
        <begin position="497"/>
        <end position="508"/>
    </location>
</feature>
<sequence length="648" mass="68609">MPLRRADDILAWLLARQPDKRIVEKTTGLPYGWGLWLRALNPLPYSARAAEMVAQLMKRPLPGPPGRLPALSFPQALRQLAWQTWDPAPRDQRWMRWTSAAISVLLHVMFALLLVWVAVIRPPVEPEQGGDGGRMRVDFIGQGTPAEQGGGQPGDSAAAQPGNAGAAQPNTAAAARPTNAVSDRSNVERGSAPLSEASQPQPADTPSEPVPPPPPPTPVAATPPPEPTPAPEPQPTPPTPAPAVEQPIQATDVAEATTDFVVPPTTVPRTEIRVVPREAPQVTVRQRTVTTVEAPQVTPATPQLRPIEPQLRPREITVREREVTVVTAPTPAIPVTTPRVEVTLPQREVQVREREVPSVPVVDVTIPQLPSREVSVRLPTRSPEVAVRERTIPNAPPRPSPETAATASATPTPAPASAPSTTPTPAVVERGSAPLTSAPSPSASRAEPGSTSTSPARSAASATPSPSSTPAARPAPNPGDWSTPARGDDWGAASRNAPGSTAQANQGTGRTGDGLFNADGSVRVPNQDGSGNSERGAPGGENDGWSRERIAQSGTWLKRPPYDYTPTSFDKYWAPNESLLAEWVRRGIKSMEIPIPGTSSKISCVISVLQFGGGCGLTDPNMQDQPAVARPPPDIPFKKELQEDNGSR</sequence>
<feature type="compositionally biased region" description="Low complexity" evidence="1">
    <location>
        <begin position="157"/>
        <end position="180"/>
    </location>
</feature>
<feature type="compositionally biased region" description="Pro residues" evidence="1">
    <location>
        <begin position="208"/>
        <end position="241"/>
    </location>
</feature>
<organism evidence="3 4">
    <name type="scientific">Stenotrophomonas oahuensis</name>
    <dbReference type="NCBI Taxonomy" id="3003271"/>
    <lineage>
        <taxon>Bacteria</taxon>
        <taxon>Pseudomonadati</taxon>
        <taxon>Pseudomonadota</taxon>
        <taxon>Gammaproteobacteria</taxon>
        <taxon>Lysobacterales</taxon>
        <taxon>Lysobacteraceae</taxon>
        <taxon>Stenotrophomonas</taxon>
    </lineage>
</organism>
<evidence type="ECO:0000256" key="2">
    <source>
        <dbReference type="SAM" id="Phobius"/>
    </source>
</evidence>
<feature type="region of interest" description="Disordered" evidence="1">
    <location>
        <begin position="375"/>
        <end position="547"/>
    </location>
</feature>
<name>A0ABY9YP31_9GAMM</name>